<sequence>MPDFPWQPSLRTPDPAVRELDPRFSHYRLAHAKVERVAGGLRWAEGPVWFGDARHVLFTDLPNDRILKWDEQSGALSVFRYPSDQANGMTRDRQGRLIVCEHGGRRVTRTEYDGSQTVLANHFKGLPLNSPNDVVVKSDDSIWFTDPPFGLASDYMGQKGCAQLPANIYRIDPLSGELSCVAEDVQGPNGLAFSPDEKILYVVESRARPRTIKTFNVTEGQVLDAGKVLIDAGVGTPDGFRIDVDGNLWCGWGTGEAGLDGVRIFAPDGTAIGHIDLPERCANLCFGGPKRNRLLMASTTSLYSLYVNTHGAT</sequence>
<dbReference type="PANTHER" id="PTHR47572:SF4">
    <property type="entry name" value="LACTONASE DRP35"/>
    <property type="match status" value="1"/>
</dbReference>
<keyword evidence="3" id="KW-0479">Metal-binding</keyword>
<feature type="active site" description="Proton donor/acceptor" evidence="2">
    <location>
        <position position="238"/>
    </location>
</feature>
<dbReference type="PRINTS" id="PR01790">
    <property type="entry name" value="SMP30FAMILY"/>
</dbReference>
<keyword evidence="1" id="KW-0378">Hydrolase</keyword>
<dbReference type="PATRIC" id="fig|1042209.11.peg.3727"/>
<dbReference type="InterPro" id="IPR005511">
    <property type="entry name" value="SMP-30"/>
</dbReference>
<dbReference type="OrthoDB" id="241638at2"/>
<accession>A0A010RWY5</accession>
<evidence type="ECO:0000256" key="3">
    <source>
        <dbReference type="PIRSR" id="PIRSR605511-2"/>
    </source>
</evidence>
<evidence type="ECO:0000313" key="5">
    <source>
        <dbReference type="EMBL" id="EXF93379.1"/>
    </source>
</evidence>
<dbReference type="InterPro" id="IPR013658">
    <property type="entry name" value="SGL"/>
</dbReference>
<dbReference type="Pfam" id="PF08450">
    <property type="entry name" value="SGL"/>
    <property type="match status" value="1"/>
</dbReference>
<comment type="caution">
    <text evidence="5">The sequence shown here is derived from an EMBL/GenBank/DDBJ whole genome shotgun (WGS) entry which is preliminary data.</text>
</comment>
<organism evidence="5 6">
    <name type="scientific">Pseudomonas fluorescens HK44</name>
    <dbReference type="NCBI Taxonomy" id="1042209"/>
    <lineage>
        <taxon>Bacteria</taxon>
        <taxon>Pseudomonadati</taxon>
        <taxon>Pseudomonadota</taxon>
        <taxon>Gammaproteobacteria</taxon>
        <taxon>Pseudomonadales</taxon>
        <taxon>Pseudomonadaceae</taxon>
        <taxon>Pseudomonas</taxon>
    </lineage>
</organism>
<name>A0A010RWY5_PSEFL</name>
<evidence type="ECO:0000259" key="4">
    <source>
        <dbReference type="Pfam" id="PF08450"/>
    </source>
</evidence>
<dbReference type="eggNOG" id="COG3386">
    <property type="taxonomic scope" value="Bacteria"/>
</dbReference>
<feature type="domain" description="SMP-30/Gluconolactonase/LRE-like region" evidence="4">
    <location>
        <begin position="43"/>
        <end position="299"/>
    </location>
</feature>
<evidence type="ECO:0000313" key="6">
    <source>
        <dbReference type="Proteomes" id="UP000022611"/>
    </source>
</evidence>
<dbReference type="HOGENOM" id="CLU_036110_0_0_6"/>
<feature type="binding site" evidence="3">
    <location>
        <position position="132"/>
    </location>
    <ligand>
        <name>substrate</name>
    </ligand>
</feature>
<dbReference type="InterPro" id="IPR011042">
    <property type="entry name" value="6-blade_b-propeller_TolB-like"/>
</dbReference>
<dbReference type="GO" id="GO:0046872">
    <property type="term" value="F:metal ion binding"/>
    <property type="evidence" value="ECO:0007669"/>
    <property type="project" value="UniProtKB-KW"/>
</dbReference>
<evidence type="ECO:0000256" key="2">
    <source>
        <dbReference type="PIRSR" id="PIRSR605511-1"/>
    </source>
</evidence>
<dbReference type="PANTHER" id="PTHR47572">
    <property type="entry name" value="LIPOPROTEIN-RELATED"/>
    <property type="match status" value="1"/>
</dbReference>
<dbReference type="AlphaFoldDB" id="A0A010RWY5"/>
<reference evidence="5 6" key="1">
    <citation type="journal article" date="2011" name="J. Bacteriol.">
        <title>Draft genome sequence of the polycyclic aromatic hydrocarbon-degrading, genetically engineered bioluminescent bioreporter Pseudomonas fluorescens HK44.</title>
        <authorList>
            <person name="Chauhan A."/>
            <person name="Layton A.C."/>
            <person name="Williams D.E."/>
            <person name="Smartt A.E."/>
            <person name="Ripp S."/>
            <person name="Karpinets T.V."/>
            <person name="Brown S.D."/>
            <person name="Sayler G.S."/>
        </authorList>
    </citation>
    <scope>NUCLEOTIDE SEQUENCE [LARGE SCALE GENOMIC DNA]</scope>
    <source>
        <strain evidence="5 6">HK44</strain>
    </source>
</reference>
<dbReference type="GO" id="GO:0016787">
    <property type="term" value="F:hydrolase activity"/>
    <property type="evidence" value="ECO:0007669"/>
    <property type="project" value="UniProtKB-KW"/>
</dbReference>
<dbReference type="Proteomes" id="UP000022611">
    <property type="component" value="Unassembled WGS sequence"/>
</dbReference>
<proteinExistence type="predicted"/>
<dbReference type="InterPro" id="IPR051262">
    <property type="entry name" value="SMP-30/CGR1_Lactonase"/>
</dbReference>
<feature type="binding site" evidence="3">
    <location>
        <position position="189"/>
    </location>
    <ligand>
        <name>a divalent metal cation</name>
        <dbReference type="ChEBI" id="CHEBI:60240"/>
    </ligand>
</feature>
<dbReference type="SUPFAM" id="SSF63829">
    <property type="entry name" value="Calcium-dependent phosphotriesterase"/>
    <property type="match status" value="1"/>
</dbReference>
<evidence type="ECO:0000256" key="1">
    <source>
        <dbReference type="ARBA" id="ARBA00022801"/>
    </source>
</evidence>
<keyword evidence="3" id="KW-0862">Zinc</keyword>
<feature type="binding site" evidence="3">
    <location>
        <position position="238"/>
    </location>
    <ligand>
        <name>a divalent metal cation</name>
        <dbReference type="ChEBI" id="CHEBI:60240"/>
    </ligand>
</feature>
<dbReference type="EMBL" id="AFOY02000015">
    <property type="protein sequence ID" value="EXF93379.1"/>
    <property type="molecule type" value="Genomic_DNA"/>
</dbReference>
<protein>
    <submittedName>
        <fullName evidence="5">Gluconolactonase</fullName>
    </submittedName>
</protein>
<gene>
    <name evidence="5" type="ORF">HK44_006740</name>
</gene>
<comment type="cofactor">
    <cofactor evidence="3">
        <name>Zn(2+)</name>
        <dbReference type="ChEBI" id="CHEBI:29105"/>
    </cofactor>
    <text evidence="3">Binds 1 divalent metal cation per subunit.</text>
</comment>
<feature type="binding site" evidence="3">
    <location>
        <position position="45"/>
    </location>
    <ligand>
        <name>a divalent metal cation</name>
        <dbReference type="ChEBI" id="CHEBI:60240"/>
    </ligand>
</feature>
<dbReference type="Gene3D" id="2.120.10.30">
    <property type="entry name" value="TolB, C-terminal domain"/>
    <property type="match status" value="1"/>
</dbReference>
<dbReference type="RefSeq" id="WP_019690375.1">
    <property type="nucleotide sequence ID" value="NZ_AFOY02000015.1"/>
</dbReference>